<organism evidence="3 4">
    <name type="scientific">Nitrincola nitratireducens</name>
    <dbReference type="NCBI Taxonomy" id="1229521"/>
    <lineage>
        <taxon>Bacteria</taxon>
        <taxon>Pseudomonadati</taxon>
        <taxon>Pseudomonadota</taxon>
        <taxon>Gammaproteobacteria</taxon>
        <taxon>Oceanospirillales</taxon>
        <taxon>Oceanospirillaceae</taxon>
        <taxon>Nitrincola</taxon>
    </lineage>
</organism>
<keyword evidence="4" id="KW-1185">Reference proteome</keyword>
<dbReference type="RefSeq" id="WP_036513928.1">
    <property type="nucleotide sequence ID" value="NZ_AONB01000024.1"/>
</dbReference>
<evidence type="ECO:0000256" key="1">
    <source>
        <dbReference type="SAM" id="Coils"/>
    </source>
</evidence>
<keyword evidence="1" id="KW-0175">Coiled coil</keyword>
<dbReference type="AlphaFoldDB" id="W9VFH2"/>
<dbReference type="Proteomes" id="UP000019464">
    <property type="component" value="Unassembled WGS sequence"/>
</dbReference>
<dbReference type="EMBL" id="AONB01000024">
    <property type="protein sequence ID" value="EXJ09420.1"/>
    <property type="molecule type" value="Genomic_DNA"/>
</dbReference>
<evidence type="ECO:0000313" key="4">
    <source>
        <dbReference type="Proteomes" id="UP000019464"/>
    </source>
</evidence>
<sequence>MKLTPILGITAVMFILSACATGPRKVSMAEATTSENQIISATRNQPVPPQPEKLYTQPVNKTEPCKLPTSKEQLERRNFRSYWDGDCKDGYAYGLGRDIALSDTHHFEEITIYNGNGDSKGQPYRFIDYVHNRGGYGVSGATWGSVSGYSENITSDSTEFSIQYRAGIADDQDRSRYLAVISSPFSPVRATVNQSHEKLVYVLMDLSALPATSDQPQYALFAAVPGTMKPIGFRIVRFRNGAIQHQKVAADGQSIAELVQLPSEYIAHLTSKIDEAQTAAQKAITDATMAQQMEREYLHMACATDYSINGVPAKDMEIARQICTWRDQWKEPYARAETRYKQEMEQKQREVVQAEQQRAYVAAQQAQAAAAQSAAFSASMNQMNQALQQQNNNTLQQINQMNQQLQHQNNQMMESWAPQQNKTTICNRIGNQVFCR</sequence>
<proteinExistence type="predicted"/>
<reference evidence="3 4" key="2">
    <citation type="journal article" date="2015" name="Syst. Appl. Microbiol.">
        <title>Nitrincola nitratireducens sp. nov. isolated from a haloalkaline crater lake.</title>
        <authorList>
            <person name="Singh A."/>
            <person name="Vaidya B."/>
            <person name="Tanuku N.R."/>
            <person name="Pinnaka A.K."/>
        </authorList>
    </citation>
    <scope>NUCLEOTIDE SEQUENCE [LARGE SCALE GENOMIC DNA]</scope>
    <source>
        <strain evidence="3 4">AK23</strain>
    </source>
</reference>
<reference evidence="4" key="1">
    <citation type="submission" date="2012-11" db="EMBL/GenBank/DDBJ databases">
        <authorList>
            <person name="Singh A."/>
            <person name="Pinnaka A.K."/>
            <person name="Vaidya B."/>
        </authorList>
    </citation>
    <scope>NUCLEOTIDE SEQUENCE [LARGE SCALE GENOMIC DNA]</scope>
    <source>
        <strain evidence="4">AK23</strain>
    </source>
</reference>
<feature type="coiled-coil region" evidence="1">
    <location>
        <begin position="337"/>
        <end position="415"/>
    </location>
</feature>
<keyword evidence="2" id="KW-0732">Signal</keyword>
<comment type="caution">
    <text evidence="3">The sequence shown here is derived from an EMBL/GenBank/DDBJ whole genome shotgun (WGS) entry which is preliminary data.</text>
</comment>
<name>W9VFH2_9GAMM</name>
<dbReference type="OrthoDB" id="6402771at2"/>
<evidence type="ECO:0000256" key="2">
    <source>
        <dbReference type="SAM" id="SignalP"/>
    </source>
</evidence>
<dbReference type="STRING" id="1229521.D791_03579"/>
<evidence type="ECO:0000313" key="3">
    <source>
        <dbReference type="EMBL" id="EXJ09420.1"/>
    </source>
</evidence>
<gene>
    <name evidence="3" type="ORF">D791_03579</name>
</gene>
<dbReference type="PROSITE" id="PS51257">
    <property type="entry name" value="PROKAR_LIPOPROTEIN"/>
    <property type="match status" value="1"/>
</dbReference>
<protein>
    <submittedName>
        <fullName evidence="3">Uncharacterized protein</fullName>
    </submittedName>
</protein>
<accession>W9VFH2</accession>
<feature type="chain" id="PRO_5004932871" evidence="2">
    <location>
        <begin position="21"/>
        <end position="436"/>
    </location>
</feature>
<feature type="signal peptide" evidence="2">
    <location>
        <begin position="1"/>
        <end position="20"/>
    </location>
</feature>